<dbReference type="SFLD" id="SFLDS00005">
    <property type="entry name" value="Isoprenoid_Synthase_Type_I"/>
    <property type="match status" value="1"/>
</dbReference>
<reference evidence="1 2" key="1">
    <citation type="submission" date="2019-06" db="EMBL/GenBank/DDBJ databases">
        <title>New taxonomy in bacterial strain CC-CFT640, isolated from vineyard.</title>
        <authorList>
            <person name="Lin S.-Y."/>
            <person name="Tsai C.-F."/>
            <person name="Young C.-C."/>
        </authorList>
    </citation>
    <scope>NUCLEOTIDE SEQUENCE [LARGE SCALE GENOMIC DNA]</scope>
    <source>
        <strain evidence="1 2">CC-CFT640</strain>
    </source>
</reference>
<organism evidence="1 2">
    <name type="scientific">Vineibacter terrae</name>
    <dbReference type="NCBI Taxonomy" id="2586908"/>
    <lineage>
        <taxon>Bacteria</taxon>
        <taxon>Pseudomonadati</taxon>
        <taxon>Pseudomonadota</taxon>
        <taxon>Alphaproteobacteria</taxon>
        <taxon>Hyphomicrobiales</taxon>
        <taxon>Vineibacter</taxon>
    </lineage>
</organism>
<dbReference type="SFLD" id="SFLDG01212">
    <property type="entry name" value="Phytoene_synthase_like"/>
    <property type="match status" value="1"/>
</dbReference>
<accession>A0A5C8PLK9</accession>
<dbReference type="EC" id="2.5.1.21" evidence="1"/>
<name>A0A5C8PLK9_9HYPH</name>
<dbReference type="SUPFAM" id="SSF48576">
    <property type="entry name" value="Terpenoid synthases"/>
    <property type="match status" value="1"/>
</dbReference>
<sequence length="293" mass="32269">MTEAQTLQSGKGHRDENFPVASVLIRPRHRPVILAFYRFARAADDIADHATAPADEKLRLLDQFRASLAGSEDSAAPAVALRTALAAGNLTPQHGLDLLEAFRRDVTVQRYQDWDALMDYCRYSAMPVGRFVLDVHGEDKATWATSDALCAALQVINHLQDCRKDHVNLDRVYIPLDTMWAAGIGPEALMAQAASPALRQVITSLARRTQAMLAQARPLAGQVRDSRLALEISVIQRLAEDLTSMLMHRDPLSQRVHHTKGALVPLLLGATARFIGTRLGRRRTPPPLAAGQR</sequence>
<dbReference type="Proteomes" id="UP000321638">
    <property type="component" value="Unassembled WGS sequence"/>
</dbReference>
<dbReference type="RefSeq" id="WP_147848271.1">
    <property type="nucleotide sequence ID" value="NZ_VDUZ01000019.1"/>
</dbReference>
<dbReference type="OrthoDB" id="9807580at2"/>
<dbReference type="InterPro" id="IPR044843">
    <property type="entry name" value="Trans_IPPS_bact-type"/>
</dbReference>
<dbReference type="GO" id="GO:0004311">
    <property type="term" value="F:geranylgeranyl diphosphate synthase activity"/>
    <property type="evidence" value="ECO:0007669"/>
    <property type="project" value="InterPro"/>
</dbReference>
<dbReference type="SFLD" id="SFLDG01018">
    <property type="entry name" value="Squalene/Phytoene_Synthase_Lik"/>
    <property type="match status" value="1"/>
</dbReference>
<dbReference type="EMBL" id="VDUZ01000019">
    <property type="protein sequence ID" value="TXL74308.1"/>
    <property type="molecule type" value="Genomic_DNA"/>
</dbReference>
<keyword evidence="2" id="KW-1185">Reference proteome</keyword>
<dbReference type="InterPro" id="IPR008949">
    <property type="entry name" value="Isoprenoid_synthase_dom_sf"/>
</dbReference>
<dbReference type="Gene3D" id="1.10.600.10">
    <property type="entry name" value="Farnesyl Diphosphate Synthase"/>
    <property type="match status" value="1"/>
</dbReference>
<dbReference type="InterPro" id="IPR017827">
    <property type="entry name" value="HSQ_synthase_HpnC"/>
</dbReference>
<dbReference type="NCBIfam" id="TIGR03464">
    <property type="entry name" value="HpnC"/>
    <property type="match status" value="1"/>
</dbReference>
<dbReference type="Pfam" id="PF00494">
    <property type="entry name" value="SQS_PSY"/>
    <property type="match status" value="1"/>
</dbReference>
<dbReference type="PANTHER" id="PTHR31480">
    <property type="entry name" value="BIFUNCTIONAL LYCOPENE CYCLASE/PHYTOENE SYNTHASE"/>
    <property type="match status" value="1"/>
</dbReference>
<proteinExistence type="predicted"/>
<dbReference type="GO" id="GO:0051996">
    <property type="term" value="F:squalene synthase [NAD(P)H] activity"/>
    <property type="evidence" value="ECO:0007669"/>
    <property type="project" value="UniProtKB-EC"/>
</dbReference>
<protein>
    <submittedName>
        <fullName evidence="1">Squalene synthase HpnC</fullName>
        <ecNumber evidence="1">2.5.1.21</ecNumber>
    </submittedName>
</protein>
<dbReference type="GO" id="GO:0016114">
    <property type="term" value="P:terpenoid biosynthetic process"/>
    <property type="evidence" value="ECO:0007669"/>
    <property type="project" value="UniProtKB-ARBA"/>
</dbReference>
<keyword evidence="1" id="KW-0808">Transferase</keyword>
<evidence type="ECO:0000313" key="1">
    <source>
        <dbReference type="EMBL" id="TXL74308.1"/>
    </source>
</evidence>
<dbReference type="InterPro" id="IPR033904">
    <property type="entry name" value="Trans_IPPS_HH"/>
</dbReference>
<dbReference type="CDD" id="cd00683">
    <property type="entry name" value="Trans_IPPS_HH"/>
    <property type="match status" value="1"/>
</dbReference>
<gene>
    <name evidence="1" type="primary">hpnC</name>
    <name evidence="1" type="ORF">FHP25_17630</name>
</gene>
<dbReference type="AlphaFoldDB" id="A0A5C8PLK9"/>
<comment type="caution">
    <text evidence="1">The sequence shown here is derived from an EMBL/GenBank/DDBJ whole genome shotgun (WGS) entry which is preliminary data.</text>
</comment>
<evidence type="ECO:0000313" key="2">
    <source>
        <dbReference type="Proteomes" id="UP000321638"/>
    </source>
</evidence>
<dbReference type="InterPro" id="IPR002060">
    <property type="entry name" value="Squ/phyt_synthse"/>
</dbReference>